<dbReference type="EMBL" id="BOPZ01000017">
    <property type="protein sequence ID" value="GIM29469.1"/>
    <property type="molecule type" value="Genomic_DNA"/>
</dbReference>
<sequence length="347" mass="38492">MKEIQEHSNKSENKNKNKKVKIVLFSISCIILFILGFGGVYVFNTLNKVNRTQISTSDNDLGIDSSVAERFKDKENDIINIAFFGIDKREDGERGNSDSTMILTIDKITKKIKMTSIMKDSYVTIDGHDKDKLTNAFALGGPQLAIKTLNQNYGLNIKDFVAVNFGELAKIIDELGGIDINIKSYEIKELNSYIDDVNSVTNQSAGHISKRGLHTLSGIQAVAYSRIRYSGNGDIERTERQRTVLNAILDKIKNAGITKYPSMVNSLLPYVETSLSSVSLTKIGTDALSAGVTTITEERFPTTGYYNATTANDASYLIKFDEDVTKSQIQNYIFEDIKPTAKTSKSN</sequence>
<keyword evidence="5" id="KW-1185">Reference proteome</keyword>
<name>A0A919S075_9CLOT</name>
<feature type="transmembrane region" description="Helical" evidence="2">
    <location>
        <begin position="20"/>
        <end position="43"/>
    </location>
</feature>
<comment type="caution">
    <text evidence="4">The sequence shown here is derived from an EMBL/GenBank/DDBJ whole genome shotgun (WGS) entry which is preliminary data.</text>
</comment>
<evidence type="ECO:0000313" key="4">
    <source>
        <dbReference type="EMBL" id="GIM29469.1"/>
    </source>
</evidence>
<reference evidence="4" key="1">
    <citation type="submission" date="2021-03" db="EMBL/GenBank/DDBJ databases">
        <title>Taxonomic study of Clostridium polyendosporum from meadow-gley soil under rice.</title>
        <authorList>
            <person name="Kobayashi H."/>
            <person name="Tanizawa Y."/>
            <person name="Yagura M."/>
        </authorList>
    </citation>
    <scope>NUCLEOTIDE SEQUENCE</scope>
    <source>
        <strain evidence="4">JCM 30710</strain>
    </source>
</reference>
<evidence type="ECO:0000256" key="2">
    <source>
        <dbReference type="SAM" id="Phobius"/>
    </source>
</evidence>
<gene>
    <name evidence="4" type="ORF">CPJCM30710_21350</name>
</gene>
<evidence type="ECO:0000256" key="1">
    <source>
        <dbReference type="ARBA" id="ARBA00006068"/>
    </source>
</evidence>
<comment type="similarity">
    <text evidence="1">Belongs to the LytR/CpsA/Psr (LCP) family.</text>
</comment>
<dbReference type="Proteomes" id="UP000679179">
    <property type="component" value="Unassembled WGS sequence"/>
</dbReference>
<keyword evidence="2" id="KW-1133">Transmembrane helix</keyword>
<dbReference type="InterPro" id="IPR050922">
    <property type="entry name" value="LytR/CpsA/Psr_CW_biosynth"/>
</dbReference>
<proteinExistence type="inferred from homology"/>
<dbReference type="NCBIfam" id="TIGR00350">
    <property type="entry name" value="lytR_cpsA_psr"/>
    <property type="match status" value="1"/>
</dbReference>
<organism evidence="4 5">
    <name type="scientific">Clostridium polyendosporum</name>
    <dbReference type="NCBI Taxonomy" id="69208"/>
    <lineage>
        <taxon>Bacteria</taxon>
        <taxon>Bacillati</taxon>
        <taxon>Bacillota</taxon>
        <taxon>Clostridia</taxon>
        <taxon>Eubacteriales</taxon>
        <taxon>Clostridiaceae</taxon>
        <taxon>Clostridium</taxon>
    </lineage>
</organism>
<keyword evidence="2" id="KW-0472">Membrane</keyword>
<keyword evidence="2" id="KW-0812">Transmembrane</keyword>
<accession>A0A919S075</accession>
<dbReference type="Pfam" id="PF03816">
    <property type="entry name" value="LytR_cpsA_psr"/>
    <property type="match status" value="1"/>
</dbReference>
<evidence type="ECO:0000259" key="3">
    <source>
        <dbReference type="Pfam" id="PF03816"/>
    </source>
</evidence>
<feature type="domain" description="Cell envelope-related transcriptional attenuator" evidence="3">
    <location>
        <begin position="96"/>
        <end position="253"/>
    </location>
</feature>
<dbReference type="Gene3D" id="3.40.630.190">
    <property type="entry name" value="LCP protein"/>
    <property type="match status" value="1"/>
</dbReference>
<dbReference type="AlphaFoldDB" id="A0A919S075"/>
<protein>
    <submittedName>
        <fullName evidence="4">LytR family transcriptional regulator</fullName>
    </submittedName>
</protein>
<dbReference type="InterPro" id="IPR004474">
    <property type="entry name" value="LytR_CpsA_psr"/>
</dbReference>
<dbReference type="RefSeq" id="WP_212904167.1">
    <property type="nucleotide sequence ID" value="NZ_BOPZ01000017.1"/>
</dbReference>
<dbReference type="PANTHER" id="PTHR33392">
    <property type="entry name" value="POLYISOPRENYL-TEICHOIC ACID--PEPTIDOGLYCAN TEICHOIC ACID TRANSFERASE TAGU"/>
    <property type="match status" value="1"/>
</dbReference>
<evidence type="ECO:0000313" key="5">
    <source>
        <dbReference type="Proteomes" id="UP000679179"/>
    </source>
</evidence>
<dbReference type="PANTHER" id="PTHR33392:SF6">
    <property type="entry name" value="POLYISOPRENYL-TEICHOIC ACID--PEPTIDOGLYCAN TEICHOIC ACID TRANSFERASE TAGU"/>
    <property type="match status" value="1"/>
</dbReference>